<dbReference type="KEGG" id="mequ:KFV11_08440"/>
<protein>
    <submittedName>
        <fullName evidence="1">Uncharacterized protein</fullName>
    </submittedName>
</protein>
<name>A0A9Q9F2X9_9STAP</name>
<dbReference type="RefSeq" id="WP_254249706.1">
    <property type="nucleotide sequence ID" value="NZ_CP073809.1"/>
</dbReference>
<dbReference type="Proteomes" id="UP001057381">
    <property type="component" value="Chromosome"/>
</dbReference>
<dbReference type="AlphaFoldDB" id="A0A9Q9F2X9"/>
<accession>A0A9Q9F2X9</accession>
<evidence type="ECO:0000313" key="2">
    <source>
        <dbReference type="Proteomes" id="UP001057381"/>
    </source>
</evidence>
<evidence type="ECO:0000313" key="1">
    <source>
        <dbReference type="EMBL" id="UTH13289.1"/>
    </source>
</evidence>
<reference evidence="1" key="1">
    <citation type="submission" date="2021-04" db="EMBL/GenBank/DDBJ databases">
        <title>Complete Genome Sequences of Macrococcus spp. from dog and cattle.</title>
        <authorList>
            <person name="Schwendener S."/>
            <person name="Perreten V."/>
        </authorList>
    </citation>
    <scope>NUCLEOTIDE SEQUENCE</scope>
    <source>
        <strain evidence="1">Epi0143-OL</strain>
    </source>
</reference>
<proteinExistence type="predicted"/>
<sequence length="72" mass="8088">MWALLIKEIDGQPVIVKGGLNMMVDDNYSATIITDEQHARQIDKLEIVNGEIRVKDGVELTPLETLNEIIVK</sequence>
<organism evidence="1 2">
    <name type="scientific">Macrococcus equipercicus</name>
    <dbReference type="NCBI Taxonomy" id="69967"/>
    <lineage>
        <taxon>Bacteria</taxon>
        <taxon>Bacillati</taxon>
        <taxon>Bacillota</taxon>
        <taxon>Bacilli</taxon>
        <taxon>Bacillales</taxon>
        <taxon>Staphylococcaceae</taxon>
        <taxon>Macrococcus</taxon>
    </lineage>
</organism>
<dbReference type="EMBL" id="CP073809">
    <property type="protein sequence ID" value="UTH13289.1"/>
    <property type="molecule type" value="Genomic_DNA"/>
</dbReference>
<gene>
    <name evidence="1" type="ORF">KFV11_08440</name>
</gene>